<organism evidence="5 6">
    <name type="scientific">Arundinibacter roseus</name>
    <dbReference type="NCBI Taxonomy" id="2070510"/>
    <lineage>
        <taxon>Bacteria</taxon>
        <taxon>Pseudomonadati</taxon>
        <taxon>Bacteroidota</taxon>
        <taxon>Cytophagia</taxon>
        <taxon>Cytophagales</taxon>
        <taxon>Spirosomataceae</taxon>
        <taxon>Arundinibacter</taxon>
    </lineage>
</organism>
<evidence type="ECO:0000256" key="3">
    <source>
        <dbReference type="ARBA" id="ARBA00023125"/>
    </source>
</evidence>
<keyword evidence="6" id="KW-1185">Reference proteome</keyword>
<feature type="domain" description="Type I restriction modification DNA specificity" evidence="4">
    <location>
        <begin position="3"/>
        <end position="145"/>
    </location>
</feature>
<dbReference type="PANTHER" id="PTHR43140">
    <property type="entry name" value="TYPE-1 RESTRICTION ENZYME ECOKI SPECIFICITY PROTEIN"/>
    <property type="match status" value="1"/>
</dbReference>
<dbReference type="Pfam" id="PF01420">
    <property type="entry name" value="Methylase_S"/>
    <property type="match status" value="1"/>
</dbReference>
<dbReference type="RefSeq" id="WP_132116075.1">
    <property type="nucleotide sequence ID" value="NZ_SMJU01000004.1"/>
</dbReference>
<comment type="caution">
    <text evidence="5">The sequence shown here is derived from an EMBL/GenBank/DDBJ whole genome shotgun (WGS) entry which is preliminary data.</text>
</comment>
<dbReference type="Gene3D" id="3.90.220.20">
    <property type="entry name" value="DNA methylase specificity domains"/>
    <property type="match status" value="2"/>
</dbReference>
<dbReference type="EMBL" id="SMJU01000004">
    <property type="protein sequence ID" value="TDB66934.1"/>
    <property type="molecule type" value="Genomic_DNA"/>
</dbReference>
<dbReference type="AlphaFoldDB" id="A0A4R4KFY3"/>
<dbReference type="SUPFAM" id="SSF116734">
    <property type="entry name" value="DNA methylase specificity domain"/>
    <property type="match status" value="2"/>
</dbReference>
<dbReference type="GO" id="GO:0009307">
    <property type="term" value="P:DNA restriction-modification system"/>
    <property type="evidence" value="ECO:0007669"/>
    <property type="project" value="UniProtKB-KW"/>
</dbReference>
<dbReference type="InterPro" id="IPR000055">
    <property type="entry name" value="Restrct_endonuc_typeI_TRD"/>
</dbReference>
<evidence type="ECO:0000313" key="5">
    <source>
        <dbReference type="EMBL" id="TDB66934.1"/>
    </source>
</evidence>
<dbReference type="InterPro" id="IPR044946">
    <property type="entry name" value="Restrct_endonuc_typeI_TRD_sf"/>
</dbReference>
<evidence type="ECO:0000259" key="4">
    <source>
        <dbReference type="Pfam" id="PF01420"/>
    </source>
</evidence>
<accession>A0A4R4KFY3</accession>
<dbReference type="OrthoDB" id="825893at2"/>
<sequence>MSWQKFTLGELCLIEKGKIGISKAIPGEYPLVVTAEERLTHNEFHFEGNAVVIPLVSSTGHGHRSLKRIHYQTGQFAVGSILCVVQPKDESVLRADYLYRFLDLNKEEELVGRMKGMANVSLPMKEIAKIEIPLPPIEEQIKFVEKYLILETQNANLSTELTHQLHLVKQLRQAFLREAMQGKLVAQDPTDEPASELLARIKAEKGRLVKEKKIKKEKPLPPISEEEVPFDYWKKIVFIRLGEVCIVEKGKVGIKKAIDGVIPLVVTGEERLTHNESHFSGKGILIPLVSSTGHGHASLKRIHFEDGDFAVGNILACVMTYLPQFFNMKFMYHYLDYYKHFFFVDKMKGAANVSLKVSSILETPLPVISLAEQDLYENLVKYTDALEASIRGSQQHNEQLLQQVLREALAPEGQVVE</sequence>
<evidence type="ECO:0000256" key="1">
    <source>
        <dbReference type="ARBA" id="ARBA00010923"/>
    </source>
</evidence>
<dbReference type="PANTHER" id="PTHR43140:SF1">
    <property type="entry name" value="TYPE I RESTRICTION ENZYME ECOKI SPECIFICITY SUBUNIT"/>
    <property type="match status" value="1"/>
</dbReference>
<gene>
    <name evidence="5" type="ORF">EZE20_07375</name>
</gene>
<keyword evidence="2" id="KW-0680">Restriction system</keyword>
<proteinExistence type="inferred from homology"/>
<dbReference type="InterPro" id="IPR051212">
    <property type="entry name" value="Type-I_RE_S_subunit"/>
</dbReference>
<keyword evidence="3" id="KW-0238">DNA-binding</keyword>
<reference evidence="5 6" key="1">
    <citation type="submission" date="2019-02" db="EMBL/GenBank/DDBJ databases">
        <title>Arundinibacter roseus gen. nov., sp. nov., a new member of the family Cytophagaceae.</title>
        <authorList>
            <person name="Szuroczki S."/>
            <person name="Khayer B."/>
            <person name="Sproer C."/>
            <person name="Toumi M."/>
            <person name="Szabo A."/>
            <person name="Felfoldi T."/>
            <person name="Schumann P."/>
            <person name="Toth E."/>
        </authorList>
    </citation>
    <scope>NUCLEOTIDE SEQUENCE [LARGE SCALE GENOMIC DNA]</scope>
    <source>
        <strain evidence="5 6">DMA-k-7a</strain>
    </source>
</reference>
<evidence type="ECO:0000256" key="2">
    <source>
        <dbReference type="ARBA" id="ARBA00022747"/>
    </source>
</evidence>
<dbReference type="GO" id="GO:0003677">
    <property type="term" value="F:DNA binding"/>
    <property type="evidence" value="ECO:0007669"/>
    <property type="project" value="UniProtKB-KW"/>
</dbReference>
<dbReference type="Proteomes" id="UP000295706">
    <property type="component" value="Unassembled WGS sequence"/>
</dbReference>
<evidence type="ECO:0000313" key="6">
    <source>
        <dbReference type="Proteomes" id="UP000295706"/>
    </source>
</evidence>
<comment type="similarity">
    <text evidence="1">Belongs to the type-I restriction system S methylase family.</text>
</comment>
<name>A0A4R4KFY3_9BACT</name>
<protein>
    <recommendedName>
        <fullName evidence="4">Type I restriction modification DNA specificity domain-containing protein</fullName>
    </recommendedName>
</protein>